<dbReference type="Proteomes" id="UP000823935">
    <property type="component" value="Unassembled WGS sequence"/>
</dbReference>
<protein>
    <submittedName>
        <fullName evidence="4">FHA domain-containing protein</fullName>
    </submittedName>
</protein>
<feature type="compositionally biased region" description="Basic and acidic residues" evidence="1">
    <location>
        <begin position="212"/>
        <end position="223"/>
    </location>
</feature>
<gene>
    <name evidence="4" type="ORF">IAB44_00500</name>
</gene>
<feature type="compositionally biased region" description="Basic and acidic residues" evidence="1">
    <location>
        <begin position="230"/>
        <end position="243"/>
    </location>
</feature>
<dbReference type="SUPFAM" id="SSF49879">
    <property type="entry name" value="SMAD/FHA domain"/>
    <property type="match status" value="1"/>
</dbReference>
<feature type="compositionally biased region" description="Basic and acidic residues" evidence="1">
    <location>
        <begin position="179"/>
        <end position="190"/>
    </location>
</feature>
<name>A0A9D1EQ87_9FIRM</name>
<sequence length="478" mass="54460">MNPTFRRDTDHNYMILDAPQEVRGDEYQVRMLVLNRIPGILSCKMRKMDGQAGFYYEITDLQPMARIFEKRKLGQKDIRALLTGLRKAMDGARTYLLDANQFLLDPEYIYMKPSAEEVLFCCLPFYDKDIGSSFRELAEYILKKLDHEDTEAVLWGYDIYGKAVEENYSIQQVLESVREKMTDDGECARSEEEEPKETLLDEFEEEPPPSLEKTEESGRKKQLDGNLGQERMENPDKSEENQKKQKRGRGKKEDRNRELEVPQESASEKKKRMITLAAGLVISGAASLAGAFLGVTDLVQTGGIFFLGMGITVYGTRLLKRIPKIPERKPKMSGEYSAAAILWEEDEETCRNVGKDRTEEDGGFENETEVLSTGYNAAGAVLVSLEPEKRGDILLDKRRILVGKLPEKADAVIPLPVVSRVHACLEMRAEGWFLADENSRNGTYVNGNRLKPNQTKKLRTADKVYFANAGYRFQERRE</sequence>
<dbReference type="InterPro" id="IPR008984">
    <property type="entry name" value="SMAD_FHA_dom_sf"/>
</dbReference>
<dbReference type="Pfam" id="PF00498">
    <property type="entry name" value="FHA"/>
    <property type="match status" value="1"/>
</dbReference>
<feature type="compositionally biased region" description="Acidic residues" evidence="1">
    <location>
        <begin position="191"/>
        <end position="207"/>
    </location>
</feature>
<dbReference type="SMART" id="SM00240">
    <property type="entry name" value="FHA"/>
    <property type="match status" value="1"/>
</dbReference>
<evidence type="ECO:0000259" key="3">
    <source>
        <dbReference type="PROSITE" id="PS50006"/>
    </source>
</evidence>
<dbReference type="InterPro" id="IPR000253">
    <property type="entry name" value="FHA_dom"/>
</dbReference>
<dbReference type="Gene3D" id="2.60.200.20">
    <property type="match status" value="1"/>
</dbReference>
<reference evidence="4" key="2">
    <citation type="journal article" date="2021" name="PeerJ">
        <title>Extensive microbial diversity within the chicken gut microbiome revealed by metagenomics and culture.</title>
        <authorList>
            <person name="Gilroy R."/>
            <person name="Ravi A."/>
            <person name="Getino M."/>
            <person name="Pursley I."/>
            <person name="Horton D.L."/>
            <person name="Alikhan N.F."/>
            <person name="Baker D."/>
            <person name="Gharbi K."/>
            <person name="Hall N."/>
            <person name="Watson M."/>
            <person name="Adriaenssens E.M."/>
            <person name="Foster-Nyarko E."/>
            <person name="Jarju S."/>
            <person name="Secka A."/>
            <person name="Antonio M."/>
            <person name="Oren A."/>
            <person name="Chaudhuri R.R."/>
            <person name="La Ragione R."/>
            <person name="Hildebrand F."/>
            <person name="Pallen M.J."/>
        </authorList>
    </citation>
    <scope>NUCLEOTIDE SEQUENCE</scope>
    <source>
        <strain evidence="4">CHK190-19873</strain>
    </source>
</reference>
<evidence type="ECO:0000313" key="5">
    <source>
        <dbReference type="Proteomes" id="UP000823935"/>
    </source>
</evidence>
<dbReference type="InterPro" id="IPR045962">
    <property type="entry name" value="DUF6382"/>
</dbReference>
<feature type="domain" description="FHA" evidence="3">
    <location>
        <begin position="400"/>
        <end position="450"/>
    </location>
</feature>
<dbReference type="PANTHER" id="PTHR23308">
    <property type="entry name" value="NUCLEAR INHIBITOR OF PROTEIN PHOSPHATASE-1"/>
    <property type="match status" value="1"/>
</dbReference>
<reference evidence="4" key="1">
    <citation type="submission" date="2020-10" db="EMBL/GenBank/DDBJ databases">
        <authorList>
            <person name="Gilroy R."/>
        </authorList>
    </citation>
    <scope>NUCLEOTIDE SEQUENCE</scope>
    <source>
        <strain evidence="4">CHK190-19873</strain>
    </source>
</reference>
<evidence type="ECO:0000256" key="2">
    <source>
        <dbReference type="SAM" id="Phobius"/>
    </source>
</evidence>
<keyword evidence="2" id="KW-0812">Transmembrane</keyword>
<dbReference type="InterPro" id="IPR050923">
    <property type="entry name" value="Cell_Proc_Reg/RNA_Proc"/>
</dbReference>
<evidence type="ECO:0000256" key="1">
    <source>
        <dbReference type="SAM" id="MobiDB-lite"/>
    </source>
</evidence>
<dbReference type="CDD" id="cd00060">
    <property type="entry name" value="FHA"/>
    <property type="match status" value="1"/>
</dbReference>
<keyword evidence="2" id="KW-1133">Transmembrane helix</keyword>
<dbReference type="PROSITE" id="PS50006">
    <property type="entry name" value="FHA_DOMAIN"/>
    <property type="match status" value="1"/>
</dbReference>
<feature type="compositionally biased region" description="Basic and acidic residues" evidence="1">
    <location>
        <begin position="251"/>
        <end position="260"/>
    </location>
</feature>
<feature type="transmembrane region" description="Helical" evidence="2">
    <location>
        <begin position="273"/>
        <end position="293"/>
    </location>
</feature>
<evidence type="ECO:0000313" key="4">
    <source>
        <dbReference type="EMBL" id="HIS30023.1"/>
    </source>
</evidence>
<dbReference type="Pfam" id="PF19909">
    <property type="entry name" value="DUF6382"/>
    <property type="match status" value="1"/>
</dbReference>
<organism evidence="4 5">
    <name type="scientific">Candidatus Limivivens intestinipullorum</name>
    <dbReference type="NCBI Taxonomy" id="2840858"/>
    <lineage>
        <taxon>Bacteria</taxon>
        <taxon>Bacillati</taxon>
        <taxon>Bacillota</taxon>
        <taxon>Clostridia</taxon>
        <taxon>Lachnospirales</taxon>
        <taxon>Lachnospiraceae</taxon>
        <taxon>Lachnospiraceae incertae sedis</taxon>
        <taxon>Candidatus Limivivens</taxon>
    </lineage>
</organism>
<dbReference type="EMBL" id="DVIQ01000003">
    <property type="protein sequence ID" value="HIS30023.1"/>
    <property type="molecule type" value="Genomic_DNA"/>
</dbReference>
<feature type="transmembrane region" description="Helical" evidence="2">
    <location>
        <begin position="299"/>
        <end position="319"/>
    </location>
</feature>
<proteinExistence type="predicted"/>
<accession>A0A9D1EQ87</accession>
<comment type="caution">
    <text evidence="4">The sequence shown here is derived from an EMBL/GenBank/DDBJ whole genome shotgun (WGS) entry which is preliminary data.</text>
</comment>
<feature type="region of interest" description="Disordered" evidence="1">
    <location>
        <begin position="179"/>
        <end position="269"/>
    </location>
</feature>
<dbReference type="AlphaFoldDB" id="A0A9D1EQ87"/>
<keyword evidence="2" id="KW-0472">Membrane</keyword>